<reference evidence="1" key="1">
    <citation type="submission" date="2014-09" db="EMBL/GenBank/DDBJ databases">
        <authorList>
            <person name="Magalhaes I.L.F."/>
            <person name="Oliveira U."/>
            <person name="Santos F.R."/>
            <person name="Vidigal T.H.D.A."/>
            <person name="Brescovit A.D."/>
            <person name="Santos A.J."/>
        </authorList>
    </citation>
    <scope>NUCLEOTIDE SEQUENCE</scope>
    <source>
        <tissue evidence="1">Shoot tissue taken approximately 20 cm above the soil surface</tissue>
    </source>
</reference>
<organism evidence="1">
    <name type="scientific">Arundo donax</name>
    <name type="common">Giant reed</name>
    <name type="synonym">Donax arundinaceus</name>
    <dbReference type="NCBI Taxonomy" id="35708"/>
    <lineage>
        <taxon>Eukaryota</taxon>
        <taxon>Viridiplantae</taxon>
        <taxon>Streptophyta</taxon>
        <taxon>Embryophyta</taxon>
        <taxon>Tracheophyta</taxon>
        <taxon>Spermatophyta</taxon>
        <taxon>Magnoliopsida</taxon>
        <taxon>Liliopsida</taxon>
        <taxon>Poales</taxon>
        <taxon>Poaceae</taxon>
        <taxon>PACMAD clade</taxon>
        <taxon>Arundinoideae</taxon>
        <taxon>Arundineae</taxon>
        <taxon>Arundo</taxon>
    </lineage>
</organism>
<protein>
    <submittedName>
        <fullName evidence="1">Uncharacterized protein</fullName>
    </submittedName>
</protein>
<accession>A0A0A8YI65</accession>
<dbReference type="EMBL" id="GBRH01271746">
    <property type="protein sequence ID" value="JAD26149.1"/>
    <property type="molecule type" value="Transcribed_RNA"/>
</dbReference>
<name>A0A0A8YI65_ARUDO</name>
<evidence type="ECO:0000313" key="1">
    <source>
        <dbReference type="EMBL" id="JAD26149.1"/>
    </source>
</evidence>
<proteinExistence type="predicted"/>
<dbReference type="AlphaFoldDB" id="A0A0A8YI65"/>
<reference evidence="1" key="2">
    <citation type="journal article" date="2015" name="Data Brief">
        <title>Shoot transcriptome of the giant reed, Arundo donax.</title>
        <authorList>
            <person name="Barrero R.A."/>
            <person name="Guerrero F.D."/>
            <person name="Moolhuijzen P."/>
            <person name="Goolsby J.A."/>
            <person name="Tidwell J."/>
            <person name="Bellgard S.E."/>
            <person name="Bellgard M.I."/>
        </authorList>
    </citation>
    <scope>NUCLEOTIDE SEQUENCE</scope>
    <source>
        <tissue evidence="1">Shoot tissue taken approximately 20 cm above the soil surface</tissue>
    </source>
</reference>
<sequence>MVVDYVRMAPKRFRFRIRAKKTFFRPYC</sequence>